<accession>A0A378WUM6</accession>
<organism evidence="2 3">
    <name type="scientific">Neisseria zoodegmatis</name>
    <dbReference type="NCBI Taxonomy" id="326523"/>
    <lineage>
        <taxon>Bacteria</taxon>
        <taxon>Pseudomonadati</taxon>
        <taxon>Pseudomonadota</taxon>
        <taxon>Betaproteobacteria</taxon>
        <taxon>Neisseriales</taxon>
        <taxon>Neisseriaceae</taxon>
        <taxon>Neisseria</taxon>
    </lineage>
</organism>
<sequence length="183" mass="21383">MRLFFIVFLYLLSTNTQAFSKNPVPDGKVEIKVINSTPCLYISKNQLNGWYVIMVSSNDEKGNLHSWHYKNSFEKHYPKENQCVLLNASNFQNLKLRESAPYFIELIPSRSEYDQFTPPPNFDGFSSRICLKQDKEKQLKIQDYIYGKCIDREPDTQEAPPASANTVSDGWLARLLNWFKELW</sequence>
<evidence type="ECO:0000313" key="2">
    <source>
        <dbReference type="EMBL" id="SUA44043.1"/>
    </source>
</evidence>
<evidence type="ECO:0000256" key="1">
    <source>
        <dbReference type="SAM" id="SignalP"/>
    </source>
</evidence>
<evidence type="ECO:0000313" key="3">
    <source>
        <dbReference type="Proteomes" id="UP000254055"/>
    </source>
</evidence>
<protein>
    <recommendedName>
        <fullName evidence="4">Periplasmic protein</fullName>
    </recommendedName>
</protein>
<dbReference type="OrthoDB" id="6696191at2"/>
<keyword evidence="1" id="KW-0732">Signal</keyword>
<dbReference type="Proteomes" id="UP000254055">
    <property type="component" value="Unassembled WGS sequence"/>
</dbReference>
<evidence type="ECO:0008006" key="4">
    <source>
        <dbReference type="Google" id="ProtNLM"/>
    </source>
</evidence>
<gene>
    <name evidence="2" type="ORF">NCTC12229_01527</name>
</gene>
<name>A0A378WUM6_9NEIS</name>
<dbReference type="RefSeq" id="WP_054600540.1">
    <property type="nucleotide sequence ID" value="NZ_UGRS01000002.1"/>
</dbReference>
<reference evidence="2 3" key="1">
    <citation type="submission" date="2018-06" db="EMBL/GenBank/DDBJ databases">
        <authorList>
            <consortium name="Pathogen Informatics"/>
            <person name="Doyle S."/>
        </authorList>
    </citation>
    <scope>NUCLEOTIDE SEQUENCE [LARGE SCALE GENOMIC DNA]</scope>
    <source>
        <strain evidence="2 3">NCTC12229</strain>
    </source>
</reference>
<dbReference type="EMBL" id="UGRS01000002">
    <property type="protein sequence ID" value="SUA44043.1"/>
    <property type="molecule type" value="Genomic_DNA"/>
</dbReference>
<proteinExistence type="predicted"/>
<feature type="chain" id="PRO_5016855036" description="Periplasmic protein" evidence="1">
    <location>
        <begin position="19"/>
        <end position="183"/>
    </location>
</feature>
<dbReference type="AlphaFoldDB" id="A0A378WUM6"/>
<feature type="signal peptide" evidence="1">
    <location>
        <begin position="1"/>
        <end position="18"/>
    </location>
</feature>